<dbReference type="AlphaFoldDB" id="A0AAE0GX19"/>
<protein>
    <submittedName>
        <fullName evidence="1">Uncharacterized protein</fullName>
    </submittedName>
</protein>
<dbReference type="Proteomes" id="UP001190700">
    <property type="component" value="Unassembled WGS sequence"/>
</dbReference>
<evidence type="ECO:0000313" key="1">
    <source>
        <dbReference type="EMBL" id="KAK3285884.1"/>
    </source>
</evidence>
<proteinExistence type="predicted"/>
<comment type="caution">
    <text evidence="1">The sequence shown here is derived from an EMBL/GenBank/DDBJ whole genome shotgun (WGS) entry which is preliminary data.</text>
</comment>
<keyword evidence="2" id="KW-1185">Reference proteome</keyword>
<dbReference type="EMBL" id="LGRX02001586">
    <property type="protein sequence ID" value="KAK3285884.1"/>
    <property type="molecule type" value="Genomic_DNA"/>
</dbReference>
<evidence type="ECO:0000313" key="2">
    <source>
        <dbReference type="Proteomes" id="UP001190700"/>
    </source>
</evidence>
<gene>
    <name evidence="1" type="ORF">CYMTET_6526</name>
</gene>
<organism evidence="1 2">
    <name type="scientific">Cymbomonas tetramitiformis</name>
    <dbReference type="NCBI Taxonomy" id="36881"/>
    <lineage>
        <taxon>Eukaryota</taxon>
        <taxon>Viridiplantae</taxon>
        <taxon>Chlorophyta</taxon>
        <taxon>Pyramimonadophyceae</taxon>
        <taxon>Pyramimonadales</taxon>
        <taxon>Pyramimonadaceae</taxon>
        <taxon>Cymbomonas</taxon>
    </lineage>
</organism>
<reference evidence="1 2" key="1">
    <citation type="journal article" date="2015" name="Genome Biol. Evol.">
        <title>Comparative Genomics of a Bacterivorous Green Alga Reveals Evolutionary Causalities and Consequences of Phago-Mixotrophic Mode of Nutrition.</title>
        <authorList>
            <person name="Burns J.A."/>
            <person name="Paasch A."/>
            <person name="Narechania A."/>
            <person name="Kim E."/>
        </authorList>
    </citation>
    <scope>NUCLEOTIDE SEQUENCE [LARGE SCALE GENOMIC DNA]</scope>
    <source>
        <strain evidence="1 2">PLY_AMNH</strain>
    </source>
</reference>
<sequence length="315" mass="35918">MFGATRKAKYSEYEDPSNLDNLSRKLAVDLRKHIRKLQAHPLLSSEWFEMVETLQHITNIAVMEQRLPKKEGGTLWDRDELTVRFVLEEGKLNMCLRALVEYAEKKQETSKFEGAVANSCQVHNIDAAQVTSSLVSFEQSMGMLLSCCFKSEETLQTCDLPVLVKHCSDLLSSLLGSEEAEALLATDKSQEHLCFSYLHTLATAMEKIGEDQVVNQLEQYKTVQLMIRLLYKLKPMLSSPLKEQGCEFLSLVFDTELFSTHKEQMLGDDECKSQLVALEEIYLKEAKEEYQSRKPIQNLLDCINQLQRQGVKPAV</sequence>
<accession>A0AAE0GX19</accession>
<name>A0AAE0GX19_9CHLO</name>